<feature type="domain" description="Thioredoxin" evidence="1">
    <location>
        <begin position="14"/>
        <end position="82"/>
    </location>
</feature>
<evidence type="ECO:0000259" key="1">
    <source>
        <dbReference type="Pfam" id="PF00085"/>
    </source>
</evidence>
<evidence type="ECO:0000313" key="2">
    <source>
        <dbReference type="EMBL" id="GIP52735.1"/>
    </source>
</evidence>
<name>A0ABQ4MBC9_9BACL</name>
<sequence length="102" mass="11577">MLQEIMERDLLLRLEKAEDKMALLFYTPLCGTCLLAERMMEIAEESGTNIPGKKININFAPVLRDEWQISSVPCLIVTENGIPVLKEYAIGSVVDVHRWLNS</sequence>
<reference evidence="2 3" key="1">
    <citation type="submission" date="2021-03" db="EMBL/GenBank/DDBJ databases">
        <title>Antimicrobial resistance genes in bacteria isolated from Japanese honey, and their potential for conferring macrolide and lincosamide resistance in the American foulbrood pathogen Paenibacillus larvae.</title>
        <authorList>
            <person name="Okamoto M."/>
            <person name="Kumagai M."/>
            <person name="Kanamori H."/>
            <person name="Takamatsu D."/>
        </authorList>
    </citation>
    <scope>NUCLEOTIDE SEQUENCE [LARGE SCALE GENOMIC DNA]</scope>
    <source>
        <strain evidence="2 3">J42TS3</strain>
    </source>
</reference>
<dbReference type="InterPro" id="IPR036249">
    <property type="entry name" value="Thioredoxin-like_sf"/>
</dbReference>
<dbReference type="CDD" id="cd02947">
    <property type="entry name" value="TRX_family"/>
    <property type="match status" value="1"/>
</dbReference>
<accession>A0ABQ4MBC9</accession>
<dbReference type="Pfam" id="PF00085">
    <property type="entry name" value="Thioredoxin"/>
    <property type="match status" value="1"/>
</dbReference>
<dbReference type="EMBL" id="BOSL01000004">
    <property type="protein sequence ID" value="GIP52735.1"/>
    <property type="molecule type" value="Genomic_DNA"/>
</dbReference>
<dbReference type="InterPro" id="IPR013766">
    <property type="entry name" value="Thioredoxin_domain"/>
</dbReference>
<dbReference type="Gene3D" id="3.40.30.10">
    <property type="entry name" value="Glutaredoxin"/>
    <property type="match status" value="1"/>
</dbReference>
<dbReference type="SUPFAM" id="SSF52833">
    <property type="entry name" value="Thioredoxin-like"/>
    <property type="match status" value="1"/>
</dbReference>
<gene>
    <name evidence="2" type="ORF">J42TS3_17700</name>
</gene>
<protein>
    <recommendedName>
        <fullName evidence="1">Thioredoxin domain-containing protein</fullName>
    </recommendedName>
</protein>
<organism evidence="2 3">
    <name type="scientific">Paenibacillus vini</name>
    <dbReference type="NCBI Taxonomy" id="1476024"/>
    <lineage>
        <taxon>Bacteria</taxon>
        <taxon>Bacillati</taxon>
        <taxon>Bacillota</taxon>
        <taxon>Bacilli</taxon>
        <taxon>Bacillales</taxon>
        <taxon>Paenibacillaceae</taxon>
        <taxon>Paenibacillus</taxon>
    </lineage>
</organism>
<keyword evidence="3" id="KW-1185">Reference proteome</keyword>
<proteinExistence type="predicted"/>
<dbReference type="Proteomes" id="UP000679992">
    <property type="component" value="Unassembled WGS sequence"/>
</dbReference>
<evidence type="ECO:0000313" key="3">
    <source>
        <dbReference type="Proteomes" id="UP000679992"/>
    </source>
</evidence>
<dbReference type="RefSeq" id="WP_213654459.1">
    <property type="nucleotide sequence ID" value="NZ_BOSL01000004.1"/>
</dbReference>
<comment type="caution">
    <text evidence="2">The sequence shown here is derived from an EMBL/GenBank/DDBJ whole genome shotgun (WGS) entry which is preliminary data.</text>
</comment>